<dbReference type="AlphaFoldDB" id="A0ABD0PLJ8"/>
<evidence type="ECO:0000313" key="4">
    <source>
        <dbReference type="Proteomes" id="UP001529510"/>
    </source>
</evidence>
<dbReference type="Gene3D" id="1.10.1540.10">
    <property type="entry name" value="BEACH domain"/>
    <property type="match status" value="1"/>
</dbReference>
<sequence length="51" mass="5953">ELIPEFYYLPEMFVNSNGYCLGDRDDGVPVCDVELPAWAKKPEDFVRINRM</sequence>
<comment type="caution">
    <text evidence="3">The sequence shown here is derived from an EMBL/GenBank/DDBJ whole genome shotgun (WGS) entry which is preliminary data.</text>
</comment>
<feature type="domain" description="BEACH" evidence="2">
    <location>
        <begin position="1"/>
        <end position="51"/>
    </location>
</feature>
<dbReference type="PANTHER" id="PTHR13743:SF62">
    <property type="entry name" value="NEUROBEACHIN"/>
    <property type="match status" value="1"/>
</dbReference>
<protein>
    <recommendedName>
        <fullName evidence="2">BEACH domain-containing protein</fullName>
    </recommendedName>
</protein>
<dbReference type="Pfam" id="PF02138">
    <property type="entry name" value="Beach"/>
    <property type="match status" value="1"/>
</dbReference>
<dbReference type="PROSITE" id="PS50197">
    <property type="entry name" value="BEACH"/>
    <property type="match status" value="1"/>
</dbReference>
<dbReference type="InterPro" id="IPR000409">
    <property type="entry name" value="BEACH_dom"/>
</dbReference>
<evidence type="ECO:0000259" key="2">
    <source>
        <dbReference type="PROSITE" id="PS50197"/>
    </source>
</evidence>
<dbReference type="PANTHER" id="PTHR13743">
    <property type="entry name" value="BEIGE/BEACH-RELATED"/>
    <property type="match status" value="1"/>
</dbReference>
<keyword evidence="4" id="KW-1185">Reference proteome</keyword>
<keyword evidence="1" id="KW-0853">WD repeat</keyword>
<proteinExistence type="predicted"/>
<dbReference type="SUPFAM" id="SSF81837">
    <property type="entry name" value="BEACH domain"/>
    <property type="match status" value="1"/>
</dbReference>
<evidence type="ECO:0000313" key="3">
    <source>
        <dbReference type="EMBL" id="KAL0174744.1"/>
    </source>
</evidence>
<accession>A0ABD0PLJ8</accession>
<reference evidence="3 4" key="1">
    <citation type="submission" date="2024-05" db="EMBL/GenBank/DDBJ databases">
        <title>Genome sequencing and assembly of Indian major carp, Cirrhinus mrigala (Hamilton, 1822).</title>
        <authorList>
            <person name="Mohindra V."/>
            <person name="Chowdhury L.M."/>
            <person name="Lal K."/>
            <person name="Jena J.K."/>
        </authorList>
    </citation>
    <scope>NUCLEOTIDE SEQUENCE [LARGE SCALE GENOMIC DNA]</scope>
    <source>
        <strain evidence="3">CM1030</strain>
        <tissue evidence="3">Blood</tissue>
    </source>
</reference>
<dbReference type="EMBL" id="JAMKFB020000015">
    <property type="protein sequence ID" value="KAL0174744.1"/>
    <property type="molecule type" value="Genomic_DNA"/>
</dbReference>
<feature type="non-terminal residue" evidence="3">
    <location>
        <position position="1"/>
    </location>
</feature>
<feature type="non-terminal residue" evidence="3">
    <location>
        <position position="51"/>
    </location>
</feature>
<dbReference type="InterPro" id="IPR050865">
    <property type="entry name" value="BEACH_Domain"/>
</dbReference>
<organism evidence="3 4">
    <name type="scientific">Cirrhinus mrigala</name>
    <name type="common">Mrigala</name>
    <dbReference type="NCBI Taxonomy" id="683832"/>
    <lineage>
        <taxon>Eukaryota</taxon>
        <taxon>Metazoa</taxon>
        <taxon>Chordata</taxon>
        <taxon>Craniata</taxon>
        <taxon>Vertebrata</taxon>
        <taxon>Euteleostomi</taxon>
        <taxon>Actinopterygii</taxon>
        <taxon>Neopterygii</taxon>
        <taxon>Teleostei</taxon>
        <taxon>Ostariophysi</taxon>
        <taxon>Cypriniformes</taxon>
        <taxon>Cyprinidae</taxon>
        <taxon>Labeoninae</taxon>
        <taxon>Labeonini</taxon>
        <taxon>Cirrhinus</taxon>
    </lineage>
</organism>
<dbReference type="Proteomes" id="UP001529510">
    <property type="component" value="Unassembled WGS sequence"/>
</dbReference>
<dbReference type="InterPro" id="IPR036372">
    <property type="entry name" value="BEACH_dom_sf"/>
</dbReference>
<evidence type="ECO:0000256" key="1">
    <source>
        <dbReference type="ARBA" id="ARBA00022574"/>
    </source>
</evidence>
<gene>
    <name evidence="3" type="ORF">M9458_030712</name>
</gene>
<name>A0ABD0PLJ8_CIRMR</name>